<gene>
    <name evidence="1" type="ORF">K227x_09340</name>
</gene>
<dbReference type="AlphaFoldDB" id="A0A517N5Z0"/>
<proteinExistence type="predicted"/>
<accession>A0A517N5Z0</accession>
<name>A0A517N5Z0_9BACT</name>
<reference evidence="1 2" key="1">
    <citation type="submission" date="2019-02" db="EMBL/GenBank/DDBJ databases">
        <title>Deep-cultivation of Planctomycetes and their phenomic and genomic characterization uncovers novel biology.</title>
        <authorList>
            <person name="Wiegand S."/>
            <person name="Jogler M."/>
            <person name="Boedeker C."/>
            <person name="Pinto D."/>
            <person name="Vollmers J."/>
            <person name="Rivas-Marin E."/>
            <person name="Kohn T."/>
            <person name="Peeters S.H."/>
            <person name="Heuer A."/>
            <person name="Rast P."/>
            <person name="Oberbeckmann S."/>
            <person name="Bunk B."/>
            <person name="Jeske O."/>
            <person name="Meyerdierks A."/>
            <person name="Storesund J.E."/>
            <person name="Kallscheuer N."/>
            <person name="Luecker S."/>
            <person name="Lage O.M."/>
            <person name="Pohl T."/>
            <person name="Merkel B.J."/>
            <person name="Hornburger P."/>
            <person name="Mueller R.-W."/>
            <person name="Bruemmer F."/>
            <person name="Labrenz M."/>
            <person name="Spormann A.M."/>
            <person name="Op den Camp H."/>
            <person name="Overmann J."/>
            <person name="Amann R."/>
            <person name="Jetten M.S.M."/>
            <person name="Mascher T."/>
            <person name="Medema M.H."/>
            <person name="Devos D.P."/>
            <person name="Kaster A.-K."/>
            <person name="Ovreas L."/>
            <person name="Rohde M."/>
            <person name="Galperin M.Y."/>
            <person name="Jogler C."/>
        </authorList>
    </citation>
    <scope>NUCLEOTIDE SEQUENCE [LARGE SCALE GENOMIC DNA]</scope>
    <source>
        <strain evidence="1 2">K22_7</strain>
    </source>
</reference>
<organism evidence="1 2">
    <name type="scientific">Rubripirellula lacrimiformis</name>
    <dbReference type="NCBI Taxonomy" id="1930273"/>
    <lineage>
        <taxon>Bacteria</taxon>
        <taxon>Pseudomonadati</taxon>
        <taxon>Planctomycetota</taxon>
        <taxon>Planctomycetia</taxon>
        <taxon>Pirellulales</taxon>
        <taxon>Pirellulaceae</taxon>
        <taxon>Rubripirellula</taxon>
    </lineage>
</organism>
<protein>
    <submittedName>
        <fullName evidence="1">Uncharacterized protein</fullName>
    </submittedName>
</protein>
<dbReference type="KEGG" id="rlc:K227x_09340"/>
<evidence type="ECO:0000313" key="1">
    <source>
        <dbReference type="EMBL" id="QDT02556.1"/>
    </source>
</evidence>
<dbReference type="Proteomes" id="UP000318538">
    <property type="component" value="Chromosome"/>
</dbReference>
<keyword evidence="2" id="KW-1185">Reference proteome</keyword>
<evidence type="ECO:0000313" key="2">
    <source>
        <dbReference type="Proteomes" id="UP000318538"/>
    </source>
</evidence>
<sequence>MFGAVFRSRTRQEFVDGVSRDRVSGRAFPVASCFTASGSPLPLKVRRNRQTVGDFRYETWIAESLGDFRYET</sequence>
<dbReference type="EMBL" id="CP036525">
    <property type="protein sequence ID" value="QDT02556.1"/>
    <property type="molecule type" value="Genomic_DNA"/>
</dbReference>